<gene>
    <name evidence="1" type="ORF">CDV31_008241</name>
</gene>
<organism evidence="1 2">
    <name type="scientific">Fusarium ambrosium</name>
    <dbReference type="NCBI Taxonomy" id="131363"/>
    <lineage>
        <taxon>Eukaryota</taxon>
        <taxon>Fungi</taxon>
        <taxon>Dikarya</taxon>
        <taxon>Ascomycota</taxon>
        <taxon>Pezizomycotina</taxon>
        <taxon>Sordariomycetes</taxon>
        <taxon>Hypocreomycetidae</taxon>
        <taxon>Hypocreales</taxon>
        <taxon>Nectriaceae</taxon>
        <taxon>Fusarium</taxon>
        <taxon>Fusarium solani species complex</taxon>
    </lineage>
</organism>
<sequence>MMRLTRAAYRFQLLCQLVSPERNSSASREDTLQSFINIMEAWEVEEFFTFYQFAYDVYDKVLTNIYWDLHPDNPRFNDQGRPPTPDGAFDLDSDFSRENYLEGTTLHGLAFLHTVLFQIKDHENLVSTMQKQIQSSYIPIDGMVGMFGDTQQIIRRQDQPSERDQMEADRVPLVFVRDEIDKPPRAWTMIWDDTYSNLYGSHIPDEIRDWGYVFWDEATLERTGGFKLLRYQLGEDWRDNDPRDDFI</sequence>
<dbReference type="AlphaFoldDB" id="A0A428U1R1"/>
<comment type="caution">
    <text evidence="1">The sequence shown here is derived from an EMBL/GenBank/DDBJ whole genome shotgun (WGS) entry which is preliminary data.</text>
</comment>
<dbReference type="Proteomes" id="UP000288429">
    <property type="component" value="Unassembled WGS sequence"/>
</dbReference>
<proteinExistence type="predicted"/>
<keyword evidence="2" id="KW-1185">Reference proteome</keyword>
<evidence type="ECO:0000313" key="2">
    <source>
        <dbReference type="Proteomes" id="UP000288429"/>
    </source>
</evidence>
<accession>A0A428U1R1</accession>
<reference evidence="1 2" key="1">
    <citation type="submission" date="2017-06" db="EMBL/GenBank/DDBJ databases">
        <title>Cmopartive genomic analysis of Ambrosia Fusariam Clade fungi.</title>
        <authorList>
            <person name="Stajich J.E."/>
            <person name="Carrillo J."/>
            <person name="Kijimoto T."/>
            <person name="Eskalen A."/>
            <person name="O'Donnell K."/>
            <person name="Kasson M."/>
        </authorList>
    </citation>
    <scope>NUCLEOTIDE SEQUENCE [LARGE SCALE GENOMIC DNA]</scope>
    <source>
        <strain evidence="1 2">NRRL 20438</strain>
    </source>
</reference>
<protein>
    <submittedName>
        <fullName evidence="1">Uncharacterized protein</fullName>
    </submittedName>
</protein>
<name>A0A428U1R1_9HYPO</name>
<evidence type="ECO:0000313" key="1">
    <source>
        <dbReference type="EMBL" id="RSM08233.1"/>
    </source>
</evidence>
<dbReference type="EMBL" id="NIZV01000107">
    <property type="protein sequence ID" value="RSM08233.1"/>
    <property type="molecule type" value="Genomic_DNA"/>
</dbReference>